<evidence type="ECO:0000256" key="1">
    <source>
        <dbReference type="ARBA" id="ARBA00010718"/>
    </source>
</evidence>
<keyword evidence="2 4" id="KW-0479">Metal-binding</keyword>
<feature type="transmembrane region" description="Helical" evidence="6">
    <location>
        <begin position="512"/>
        <end position="530"/>
    </location>
</feature>
<reference evidence="9" key="1">
    <citation type="submission" date="2025-08" db="UniProtKB">
        <authorList>
            <consortium name="RefSeq"/>
        </authorList>
    </citation>
    <scope>IDENTIFICATION</scope>
</reference>
<comment type="cofactor">
    <cofactor evidence="4">
        <name>Zn(2+)</name>
        <dbReference type="ChEBI" id="CHEBI:29105"/>
    </cofactor>
</comment>
<dbReference type="InterPro" id="IPR023561">
    <property type="entry name" value="Carbonic_anhydrase_a-class"/>
</dbReference>
<dbReference type="PROSITE" id="PS00162">
    <property type="entry name" value="ALPHA_CA_1"/>
    <property type="match status" value="1"/>
</dbReference>
<proteinExistence type="inferred from homology"/>
<organism evidence="8 9">
    <name type="scientific">Galeopterus variegatus</name>
    <name type="common">Malayan flying lemur</name>
    <name type="synonym">Cynocephalus variegatus</name>
    <dbReference type="NCBI Taxonomy" id="482537"/>
    <lineage>
        <taxon>Eukaryota</taxon>
        <taxon>Metazoa</taxon>
        <taxon>Chordata</taxon>
        <taxon>Craniata</taxon>
        <taxon>Vertebrata</taxon>
        <taxon>Euteleostomi</taxon>
        <taxon>Mammalia</taxon>
        <taxon>Eutheria</taxon>
        <taxon>Euarchontoglires</taxon>
        <taxon>Dermoptera</taxon>
        <taxon>Cynocephalidae</taxon>
        <taxon>Galeopterus</taxon>
    </lineage>
</organism>
<feature type="compositionally biased region" description="Basic and acidic residues" evidence="5">
    <location>
        <begin position="226"/>
        <end position="237"/>
    </location>
</feature>
<dbReference type="SMART" id="SM01057">
    <property type="entry name" value="Carb_anhydrase"/>
    <property type="match status" value="1"/>
</dbReference>
<comment type="function">
    <text evidence="4">Reversible hydration of carbon dioxide.</text>
</comment>
<comment type="similarity">
    <text evidence="1 4">Belongs to the alpha-carbonic anhydrase family.</text>
</comment>
<gene>
    <name evidence="9" type="primary">CA9</name>
</gene>
<dbReference type="InterPro" id="IPR001148">
    <property type="entry name" value="CA_dom"/>
</dbReference>
<keyword evidence="6" id="KW-0472">Membrane</keyword>
<dbReference type="PANTHER" id="PTHR18952:SF18">
    <property type="entry name" value="CARBONIC ANHYDRASE 9"/>
    <property type="match status" value="1"/>
</dbReference>
<evidence type="ECO:0000256" key="5">
    <source>
        <dbReference type="SAM" id="MobiDB-lite"/>
    </source>
</evidence>
<accession>A0ABM0R5V9</accession>
<keyword evidence="4" id="KW-0456">Lyase</keyword>
<feature type="region of interest" description="Disordered" evidence="5">
    <location>
        <begin position="139"/>
        <end position="253"/>
    </location>
</feature>
<evidence type="ECO:0000259" key="7">
    <source>
        <dbReference type="PROSITE" id="PS51144"/>
    </source>
</evidence>
<evidence type="ECO:0000256" key="2">
    <source>
        <dbReference type="ARBA" id="ARBA00022723"/>
    </source>
</evidence>
<evidence type="ECO:0000256" key="6">
    <source>
        <dbReference type="SAM" id="Phobius"/>
    </source>
</evidence>
<dbReference type="SUPFAM" id="SSF51069">
    <property type="entry name" value="Carbonic anhydrase"/>
    <property type="match status" value="1"/>
</dbReference>
<keyword evidence="3 4" id="KW-0862">Zinc</keyword>
<name>A0ABM0R5V9_GALVR</name>
<keyword evidence="8" id="KW-1185">Reference proteome</keyword>
<protein>
    <recommendedName>
        <fullName evidence="4">Carbonic anhydrase</fullName>
        <ecNumber evidence="4">4.2.1.1</ecNumber>
    </recommendedName>
</protein>
<dbReference type="EC" id="4.2.1.1" evidence="4"/>
<keyword evidence="6" id="KW-1133">Transmembrane helix</keyword>
<dbReference type="Pfam" id="PF00194">
    <property type="entry name" value="Carb_anhydrase"/>
    <property type="match status" value="1"/>
</dbReference>
<dbReference type="InterPro" id="IPR018338">
    <property type="entry name" value="Carbonic_anhydrase_a-class_CS"/>
</dbReference>
<sequence length="558" mass="60613">MLYGARWSFGFQAEPMTSITFCLHIHLPPTPHPSRLWYRGGGTEPDRPVGLWLHLHRRALCESASSPPGLLLPHLAPVSNARTARTHCVLGHPTVSRMAPLCPSPWLPLLIPAPAPGPTVQLLLVLLLLVPAHPQSLSQMQEDPHIGGDSSGDDDPLSKEDLPSEEDPPGEKDLPGEDYPPGEEDPPGEKDPSEVKTEPGEKDSLKLEDLPTVEAPRNTQGPQNNAHRDKKGDDHSHWSYGGDPPWPQVSPACAGRFQSPVDIRRELAAFCPALRPLQLLGFELPPLPELRLHNNGHTVQLTLPPGLEMALGPGREYRALQLHLHWGAAGRPGSEHTVDGHRFPAEIHVVHLSTAFAKVEEALGRPGGLAVLAAFLQEGPEENSAYEQLLSHLEEIPEEGSETWVPGLDISALLPSDLSRYFQYEGSLTTPPCAQGVIWTVFNQTVKLSAKQLHILYGSLWGPGGSRLQLNFRATQPLNGRMIEASFPAGVDDSPRTVESVHLNSCLAAGDILALVFGLLFAVTSIAFLVQMRRQHRHRGGTQRGAGYCPAEVAETGA</sequence>
<dbReference type="GeneID" id="103594550"/>
<keyword evidence="6" id="KW-0812">Transmembrane</keyword>
<dbReference type="RefSeq" id="XP_008576000.1">
    <property type="nucleotide sequence ID" value="XM_008577778.1"/>
</dbReference>
<dbReference type="Proteomes" id="UP000694923">
    <property type="component" value="Unplaced"/>
</dbReference>
<evidence type="ECO:0000256" key="3">
    <source>
        <dbReference type="ARBA" id="ARBA00022833"/>
    </source>
</evidence>
<feature type="domain" description="Alpha-carbonic anhydrase" evidence="7">
    <location>
        <begin position="236"/>
        <end position="487"/>
    </location>
</feature>
<evidence type="ECO:0000313" key="9">
    <source>
        <dbReference type="RefSeq" id="XP_008576000.1"/>
    </source>
</evidence>
<dbReference type="Gene3D" id="3.10.200.10">
    <property type="entry name" value="Alpha carbonic anhydrase"/>
    <property type="match status" value="1"/>
</dbReference>
<evidence type="ECO:0000256" key="4">
    <source>
        <dbReference type="RuleBase" id="RU367011"/>
    </source>
</evidence>
<evidence type="ECO:0000313" key="8">
    <source>
        <dbReference type="Proteomes" id="UP000694923"/>
    </source>
</evidence>
<feature type="compositionally biased region" description="Basic and acidic residues" evidence="5">
    <location>
        <begin position="187"/>
        <end position="209"/>
    </location>
</feature>
<dbReference type="PANTHER" id="PTHR18952">
    <property type="entry name" value="CARBONIC ANHYDRASE"/>
    <property type="match status" value="1"/>
</dbReference>
<dbReference type="InterPro" id="IPR036398">
    <property type="entry name" value="CA_dom_sf"/>
</dbReference>
<comment type="catalytic activity">
    <reaction evidence="4">
        <text>hydrogencarbonate + H(+) = CO2 + H2O</text>
        <dbReference type="Rhea" id="RHEA:10748"/>
        <dbReference type="ChEBI" id="CHEBI:15377"/>
        <dbReference type="ChEBI" id="CHEBI:15378"/>
        <dbReference type="ChEBI" id="CHEBI:16526"/>
        <dbReference type="ChEBI" id="CHEBI:17544"/>
        <dbReference type="EC" id="4.2.1.1"/>
    </reaction>
</comment>
<dbReference type="PROSITE" id="PS51144">
    <property type="entry name" value="ALPHA_CA_2"/>
    <property type="match status" value="1"/>
</dbReference>